<protein>
    <submittedName>
        <fullName evidence="2">Uncharacterized protein</fullName>
    </submittedName>
</protein>
<reference evidence="2 3" key="1">
    <citation type="journal article" date="2018" name="Nat. Ecol. Evol.">
        <title>Pezizomycetes genomes reveal the molecular basis of ectomycorrhizal truffle lifestyle.</title>
        <authorList>
            <person name="Murat C."/>
            <person name="Payen T."/>
            <person name="Noel B."/>
            <person name="Kuo A."/>
            <person name="Morin E."/>
            <person name="Chen J."/>
            <person name="Kohler A."/>
            <person name="Krizsan K."/>
            <person name="Balestrini R."/>
            <person name="Da Silva C."/>
            <person name="Montanini B."/>
            <person name="Hainaut M."/>
            <person name="Levati E."/>
            <person name="Barry K.W."/>
            <person name="Belfiori B."/>
            <person name="Cichocki N."/>
            <person name="Clum A."/>
            <person name="Dockter R.B."/>
            <person name="Fauchery L."/>
            <person name="Guy J."/>
            <person name="Iotti M."/>
            <person name="Le Tacon F."/>
            <person name="Lindquist E.A."/>
            <person name="Lipzen A."/>
            <person name="Malagnac F."/>
            <person name="Mello A."/>
            <person name="Molinier V."/>
            <person name="Miyauchi S."/>
            <person name="Poulain J."/>
            <person name="Riccioni C."/>
            <person name="Rubini A."/>
            <person name="Sitrit Y."/>
            <person name="Splivallo R."/>
            <person name="Traeger S."/>
            <person name="Wang M."/>
            <person name="Zifcakova L."/>
            <person name="Wipf D."/>
            <person name="Zambonelli A."/>
            <person name="Paolocci F."/>
            <person name="Nowrousian M."/>
            <person name="Ottonello S."/>
            <person name="Baldrian P."/>
            <person name="Spatafora J.W."/>
            <person name="Henrissat B."/>
            <person name="Nagy L.G."/>
            <person name="Aury J.M."/>
            <person name="Wincker P."/>
            <person name="Grigoriev I.V."/>
            <person name="Bonfante P."/>
            <person name="Martin F.M."/>
        </authorList>
    </citation>
    <scope>NUCLEOTIDE SEQUENCE [LARGE SCALE GENOMIC DNA]</scope>
    <source>
        <strain evidence="2 3">120613-1</strain>
    </source>
</reference>
<dbReference type="AlphaFoldDB" id="A0A3N4JNQ2"/>
<feature type="region of interest" description="Disordered" evidence="1">
    <location>
        <begin position="1"/>
        <end position="38"/>
    </location>
</feature>
<dbReference type="Proteomes" id="UP000276215">
    <property type="component" value="Unassembled WGS sequence"/>
</dbReference>
<gene>
    <name evidence="2" type="ORF">L873DRAFT_1912579</name>
</gene>
<sequence>MQIPDSQPASDVVMSLGNSQNSDGTGIGDSKYATTSQELPRRVRFSSPIVSFAKIQEIPATDSGNIAPEQTEVIPMPRNKKGKEKAVEGPGNTLAPLILTGDDGETILDLSTPELIREHMGSGMALTTNVAVAILLITLEDSLTKKMNEMEN</sequence>
<organism evidence="2 3">
    <name type="scientific">Choiromyces venosus 120613-1</name>
    <dbReference type="NCBI Taxonomy" id="1336337"/>
    <lineage>
        <taxon>Eukaryota</taxon>
        <taxon>Fungi</taxon>
        <taxon>Dikarya</taxon>
        <taxon>Ascomycota</taxon>
        <taxon>Pezizomycotina</taxon>
        <taxon>Pezizomycetes</taxon>
        <taxon>Pezizales</taxon>
        <taxon>Tuberaceae</taxon>
        <taxon>Choiromyces</taxon>
    </lineage>
</organism>
<evidence type="ECO:0000256" key="1">
    <source>
        <dbReference type="SAM" id="MobiDB-lite"/>
    </source>
</evidence>
<evidence type="ECO:0000313" key="2">
    <source>
        <dbReference type="EMBL" id="RPA98608.1"/>
    </source>
</evidence>
<name>A0A3N4JNQ2_9PEZI</name>
<accession>A0A3N4JNQ2</accession>
<dbReference type="EMBL" id="ML120394">
    <property type="protein sequence ID" value="RPA98608.1"/>
    <property type="molecule type" value="Genomic_DNA"/>
</dbReference>
<keyword evidence="3" id="KW-1185">Reference proteome</keyword>
<evidence type="ECO:0000313" key="3">
    <source>
        <dbReference type="Proteomes" id="UP000276215"/>
    </source>
</evidence>
<proteinExistence type="predicted"/>